<dbReference type="SUPFAM" id="SSF48452">
    <property type="entry name" value="TPR-like"/>
    <property type="match status" value="1"/>
</dbReference>
<dbReference type="EMBL" id="HBHY01012729">
    <property type="protein sequence ID" value="CAE0141078.1"/>
    <property type="molecule type" value="Transcribed_RNA"/>
</dbReference>
<name>A0A7S3FCT1_9VIRI</name>
<dbReference type="InterPro" id="IPR011990">
    <property type="entry name" value="TPR-like_helical_dom_sf"/>
</dbReference>
<evidence type="ECO:0000313" key="2">
    <source>
        <dbReference type="EMBL" id="CAE0141078.1"/>
    </source>
</evidence>
<evidence type="ECO:0000313" key="1">
    <source>
        <dbReference type="EMBL" id="CAE0141076.1"/>
    </source>
</evidence>
<protein>
    <submittedName>
        <fullName evidence="1">Uncharacterized protein</fullName>
    </submittedName>
</protein>
<proteinExistence type="predicted"/>
<gene>
    <name evidence="1" type="ORF">PSIN1315_LOCUS8169</name>
    <name evidence="2" type="ORF">PSIN1315_LOCUS8170</name>
</gene>
<dbReference type="EMBL" id="HBHY01012728">
    <property type="protein sequence ID" value="CAE0141076.1"/>
    <property type="molecule type" value="Transcribed_RNA"/>
</dbReference>
<sequence length="342" mass="36465">MTDPAVGAAFTAGDDSDGTSTAAATSVYFDASSSLALSGEELGAMSIADGLSGDGVGAPPPQPPLPPALPRWHTCYELRTDGDFDGAARVIAEATTEGEPVGSSAPWLWVRSRLESDLADEMGDVAAAKRALPLADMAVGADGKLPEAHLAVAIAAGRVQEVPGTGIRTRVEMARRIREHLDICLRLCAERYGDPPEGDEFHTTYTALMVLGKWHYGLASLPGVHKFVVRAVFGKMPHYSYEEAARAHRKQLEMLPHNPLPRMELGRVLINMGDKDGAADQLNEFLCQAPHDRYCGPRLRLQEEAAGMLKATGRAAMGAAQVTKRVTHGAASTVWHHGGSKK</sequence>
<accession>A0A7S3FCT1</accession>
<organism evidence="1">
    <name type="scientific">Prasinoderma singulare</name>
    <dbReference type="NCBI Taxonomy" id="676789"/>
    <lineage>
        <taxon>Eukaryota</taxon>
        <taxon>Viridiplantae</taxon>
        <taxon>Prasinodermophyta</taxon>
        <taxon>Prasinodermophyceae</taxon>
        <taxon>Prasinodermales</taxon>
        <taxon>Prasinodermaceae</taxon>
        <taxon>Prasinoderma</taxon>
    </lineage>
</organism>
<dbReference type="AlphaFoldDB" id="A0A7S3FCT1"/>
<reference evidence="1" key="1">
    <citation type="submission" date="2021-01" db="EMBL/GenBank/DDBJ databases">
        <authorList>
            <person name="Corre E."/>
            <person name="Pelletier E."/>
            <person name="Niang G."/>
            <person name="Scheremetjew M."/>
            <person name="Finn R."/>
            <person name="Kale V."/>
            <person name="Holt S."/>
            <person name="Cochrane G."/>
            <person name="Meng A."/>
            <person name="Brown T."/>
            <person name="Cohen L."/>
        </authorList>
    </citation>
    <scope>NUCLEOTIDE SEQUENCE</scope>
    <source>
        <strain evidence="1">RCC927</strain>
    </source>
</reference>
<dbReference type="Gene3D" id="1.25.40.10">
    <property type="entry name" value="Tetratricopeptide repeat domain"/>
    <property type="match status" value="1"/>
</dbReference>